<dbReference type="AlphaFoldDB" id="A0A8H7CF34"/>
<evidence type="ECO:0000313" key="2">
    <source>
        <dbReference type="Proteomes" id="UP000623467"/>
    </source>
</evidence>
<accession>A0A8H7CF34</accession>
<dbReference type="SUPFAM" id="SSF52047">
    <property type="entry name" value="RNI-like"/>
    <property type="match status" value="1"/>
</dbReference>
<sequence length="356" mass="40169">MSSSTRAVLLEQRERTRKSSKVDIERFMEESESKITSLESQINALVELRDRERACVAALRHPIPIFVSTDVDEYEARNVNEHGQYPITFASFSTVPRLRKLRIHIYSHILPILVPWPQLTDLTLGAHCSNIALDILVQCPNLVQAAVSTTGRFSSPEARQNFVSTLSHLRVLSLPFFGPAGDVMQFLDHLAPAAHMLKELSMDFGSVVRGRWSQAHFTAFQRQTPNITHFELEWSTLTPDDLRTAIRHAPSLTHLKSISCSNCLDDALIGALSYKPGASPLAPHLHHLFLDDVGGNFAQDIFARMIASRWWTDDELVESRSPPVARWTRVELWGSHFGDLHNTLKDLPSDVLIYSF</sequence>
<dbReference type="Gene3D" id="3.80.10.10">
    <property type="entry name" value="Ribonuclease Inhibitor"/>
    <property type="match status" value="1"/>
</dbReference>
<dbReference type="Proteomes" id="UP000623467">
    <property type="component" value="Unassembled WGS sequence"/>
</dbReference>
<name>A0A8H7CF34_9AGAR</name>
<evidence type="ECO:0000313" key="1">
    <source>
        <dbReference type="EMBL" id="KAF7335304.1"/>
    </source>
</evidence>
<keyword evidence="2" id="KW-1185">Reference proteome</keyword>
<dbReference type="EMBL" id="JACAZH010000041">
    <property type="protein sequence ID" value="KAF7335304.1"/>
    <property type="molecule type" value="Genomic_DNA"/>
</dbReference>
<comment type="caution">
    <text evidence="1">The sequence shown here is derived from an EMBL/GenBank/DDBJ whole genome shotgun (WGS) entry which is preliminary data.</text>
</comment>
<organism evidence="1 2">
    <name type="scientific">Mycena sanguinolenta</name>
    <dbReference type="NCBI Taxonomy" id="230812"/>
    <lineage>
        <taxon>Eukaryota</taxon>
        <taxon>Fungi</taxon>
        <taxon>Dikarya</taxon>
        <taxon>Basidiomycota</taxon>
        <taxon>Agaricomycotina</taxon>
        <taxon>Agaricomycetes</taxon>
        <taxon>Agaricomycetidae</taxon>
        <taxon>Agaricales</taxon>
        <taxon>Marasmiineae</taxon>
        <taxon>Mycenaceae</taxon>
        <taxon>Mycena</taxon>
    </lineage>
</organism>
<protein>
    <submittedName>
        <fullName evidence="1">Uncharacterized protein</fullName>
    </submittedName>
</protein>
<dbReference type="InterPro" id="IPR032675">
    <property type="entry name" value="LRR_dom_sf"/>
</dbReference>
<proteinExistence type="predicted"/>
<gene>
    <name evidence="1" type="ORF">MSAN_02341200</name>
</gene>
<dbReference type="OrthoDB" id="2938304at2759"/>
<reference evidence="1" key="1">
    <citation type="submission" date="2020-05" db="EMBL/GenBank/DDBJ databases">
        <title>Mycena genomes resolve the evolution of fungal bioluminescence.</title>
        <authorList>
            <person name="Tsai I.J."/>
        </authorList>
    </citation>
    <scope>NUCLEOTIDE SEQUENCE</scope>
    <source>
        <strain evidence="1">160909Yilan</strain>
    </source>
</reference>